<dbReference type="Proteomes" id="UP000252015">
    <property type="component" value="Unassembled WGS sequence"/>
</dbReference>
<evidence type="ECO:0000313" key="2">
    <source>
        <dbReference type="Proteomes" id="UP000252015"/>
    </source>
</evidence>
<dbReference type="SFLD" id="SFLDS00003">
    <property type="entry name" value="Haloacid_Dehalogenase"/>
    <property type="match status" value="1"/>
</dbReference>
<dbReference type="InterPro" id="IPR036412">
    <property type="entry name" value="HAD-like_sf"/>
</dbReference>
<dbReference type="STRING" id="29313.BHQ16_11485"/>
<dbReference type="InterPro" id="IPR023214">
    <property type="entry name" value="HAD_sf"/>
</dbReference>
<keyword evidence="2" id="KW-1185">Reference proteome</keyword>
<dbReference type="Pfam" id="PF00702">
    <property type="entry name" value="Hydrolase"/>
    <property type="match status" value="1"/>
</dbReference>
<dbReference type="CDD" id="cd07505">
    <property type="entry name" value="HAD_BPGM-like"/>
    <property type="match status" value="1"/>
</dbReference>
<dbReference type="GO" id="GO:0006281">
    <property type="term" value="P:DNA repair"/>
    <property type="evidence" value="ECO:0007669"/>
    <property type="project" value="TreeGrafter"/>
</dbReference>
<dbReference type="InterPro" id="IPR050155">
    <property type="entry name" value="HAD-like_hydrolase_sf"/>
</dbReference>
<dbReference type="AlphaFoldDB" id="A0A375YY61"/>
<sequence>MKRNQQRLAVIREFDPASITTLLCDADDNLFASEAPAFDASVEVTNRFLARFGVSVPLSADELRKKAVGKNFRSTALDLAVLCEVPLEQTLAKDHPAAVVASDNDVAAGRALCADELEQWVRQEREHVTAHLAATLSPDPQVAAALRSLASRYRLAAVSSSALARLDACFAATGLDQLIPANMRFSAEDSLQVPTSKPDPAVYLHAGEVMDIGPRQGLAIEDSVAGVTSAVAAGYLTVGNLFFVPDHERACRRAELADAGAHAIAESWSALTDALLAPAVK</sequence>
<dbReference type="SUPFAM" id="SSF56784">
    <property type="entry name" value="HAD-like"/>
    <property type="match status" value="1"/>
</dbReference>
<accession>A0A375YY61</accession>
<dbReference type="InterPro" id="IPR006439">
    <property type="entry name" value="HAD-SF_hydro_IA"/>
</dbReference>
<dbReference type="InterPro" id="IPR023198">
    <property type="entry name" value="PGP-like_dom2"/>
</dbReference>
<dbReference type="RefSeq" id="WP_113963644.1">
    <property type="nucleotide sequence ID" value="NZ_UEGW01000001.1"/>
</dbReference>
<dbReference type="GO" id="GO:0008967">
    <property type="term" value="F:phosphoglycolate phosphatase activity"/>
    <property type="evidence" value="ECO:0007669"/>
    <property type="project" value="TreeGrafter"/>
</dbReference>
<dbReference type="Gene3D" id="3.40.50.1000">
    <property type="entry name" value="HAD superfamily/HAD-like"/>
    <property type="match status" value="1"/>
</dbReference>
<dbReference type="PANTHER" id="PTHR43434:SF1">
    <property type="entry name" value="PHOSPHOGLYCOLATE PHOSPHATASE"/>
    <property type="match status" value="1"/>
</dbReference>
<proteinExistence type="predicted"/>
<reference evidence="1 2" key="1">
    <citation type="submission" date="2018-05" db="EMBL/GenBank/DDBJ databases">
        <authorList>
            <consortium name="IHU Genomes"/>
        </authorList>
    </citation>
    <scope>NUCLEOTIDE SEQUENCE [LARGE SCALE GENOMIC DNA]</scope>
    <source>
        <strain evidence="1 2">P7336</strain>
    </source>
</reference>
<protein>
    <submittedName>
        <fullName evidence="1">Haloacid dehalogenase domain-containing protein hydrolase [Geodermatophilus obscurus DSM]</fullName>
    </submittedName>
</protein>
<dbReference type="SFLD" id="SFLDG01129">
    <property type="entry name" value="C1.5:_HAD__Beta-PGM__Phosphata"/>
    <property type="match status" value="1"/>
</dbReference>
<evidence type="ECO:0000313" key="1">
    <source>
        <dbReference type="EMBL" id="SRX93834.1"/>
    </source>
</evidence>
<dbReference type="PANTHER" id="PTHR43434">
    <property type="entry name" value="PHOSPHOGLYCOLATE PHOSPHATASE"/>
    <property type="match status" value="1"/>
</dbReference>
<dbReference type="Gene3D" id="1.10.150.240">
    <property type="entry name" value="Putative phosphatase, domain 2"/>
    <property type="match status" value="1"/>
</dbReference>
<dbReference type="EMBL" id="UEGW01000001">
    <property type="protein sequence ID" value="SRX93834.1"/>
    <property type="molecule type" value="Genomic_DNA"/>
</dbReference>
<dbReference type="NCBIfam" id="TIGR01509">
    <property type="entry name" value="HAD-SF-IA-v3"/>
    <property type="match status" value="1"/>
</dbReference>
<gene>
    <name evidence="1" type="ORF">MSP7336_02078</name>
</gene>
<name>A0A375YY61_MYCSH</name>
<organism evidence="1 2">
    <name type="scientific">Mycobacterium shimoidei</name>
    <dbReference type="NCBI Taxonomy" id="29313"/>
    <lineage>
        <taxon>Bacteria</taxon>
        <taxon>Bacillati</taxon>
        <taxon>Actinomycetota</taxon>
        <taxon>Actinomycetes</taxon>
        <taxon>Mycobacteriales</taxon>
        <taxon>Mycobacteriaceae</taxon>
        <taxon>Mycobacterium</taxon>
    </lineage>
</organism>
<keyword evidence="1" id="KW-0378">Hydrolase</keyword>